<keyword evidence="11" id="KW-0505">Motor protein</keyword>
<dbReference type="EMBL" id="CAJOAZ010000169">
    <property type="protein sequence ID" value="CAF3561665.1"/>
    <property type="molecule type" value="Genomic_DNA"/>
</dbReference>
<dbReference type="Pfam" id="PF17857">
    <property type="entry name" value="AAA_lid_1"/>
    <property type="match status" value="1"/>
</dbReference>
<evidence type="ECO:0000259" key="21">
    <source>
        <dbReference type="Pfam" id="PF17857"/>
    </source>
</evidence>
<dbReference type="FunFam" id="1.20.920.30:FF:000004">
    <property type="entry name" value="Dynein axonemal heavy chain 5"/>
    <property type="match status" value="1"/>
</dbReference>
<evidence type="ECO:0000256" key="13">
    <source>
        <dbReference type="ARBA" id="ARBA00023273"/>
    </source>
</evidence>
<dbReference type="GO" id="GO:0045505">
    <property type="term" value="F:dynein intermediate chain binding"/>
    <property type="evidence" value="ECO:0007669"/>
    <property type="project" value="InterPro"/>
</dbReference>
<dbReference type="Gene3D" id="1.20.1270.280">
    <property type="match status" value="1"/>
</dbReference>
<dbReference type="FunFam" id="3.10.490.20:FF:000010">
    <property type="entry name" value="Dynein heavy chain, putative"/>
    <property type="match status" value="1"/>
</dbReference>
<dbReference type="GO" id="GO:0008569">
    <property type="term" value="F:minus-end-directed microtubule motor activity"/>
    <property type="evidence" value="ECO:0007669"/>
    <property type="project" value="InterPro"/>
</dbReference>
<comment type="subcellular location">
    <subcellularLocation>
        <location evidence="1">Cytoplasm</location>
        <location evidence="1">Cytoskeleton</location>
        <location evidence="1">Cilium axoneme</location>
    </subcellularLocation>
</comment>
<dbReference type="FunFam" id="3.40.50.300:FF:000049">
    <property type="entry name" value="Dynein, axonemal, heavy chain 5"/>
    <property type="match status" value="1"/>
</dbReference>
<dbReference type="Gene3D" id="1.10.8.720">
    <property type="entry name" value="Region D6 of dynein motor"/>
    <property type="match status" value="1"/>
</dbReference>
<evidence type="ECO:0000256" key="14">
    <source>
        <dbReference type="SAM" id="Coils"/>
    </source>
</evidence>
<dbReference type="Pfam" id="PF18198">
    <property type="entry name" value="AAA_lid_11"/>
    <property type="match status" value="1"/>
</dbReference>
<keyword evidence="13" id="KW-0966">Cell projection</keyword>
<evidence type="ECO:0000256" key="4">
    <source>
        <dbReference type="ARBA" id="ARBA00022701"/>
    </source>
</evidence>
<dbReference type="PANTHER" id="PTHR46961:SF19">
    <property type="entry name" value="DYNEIN HEAVY CHAIN 5, AXONEMAL"/>
    <property type="match status" value="1"/>
</dbReference>
<dbReference type="InterPro" id="IPR043160">
    <property type="entry name" value="Dynein_C_barrel"/>
</dbReference>
<evidence type="ECO:0000313" key="24">
    <source>
        <dbReference type="EMBL" id="CAF3561665.1"/>
    </source>
</evidence>
<proteinExistence type="inferred from homology"/>
<keyword evidence="7" id="KW-0067">ATP-binding</keyword>
<organism evidence="24 25">
    <name type="scientific">Adineta steineri</name>
    <dbReference type="NCBI Taxonomy" id="433720"/>
    <lineage>
        <taxon>Eukaryota</taxon>
        <taxon>Metazoa</taxon>
        <taxon>Spiralia</taxon>
        <taxon>Gnathifera</taxon>
        <taxon>Rotifera</taxon>
        <taxon>Eurotatoria</taxon>
        <taxon>Bdelloidea</taxon>
        <taxon>Adinetida</taxon>
        <taxon>Adinetidae</taxon>
        <taxon>Adineta</taxon>
    </lineage>
</organism>
<accession>A0A818KH16</accession>
<feature type="domain" description="Dynein heavy chain coiled coil stalk" evidence="17">
    <location>
        <begin position="1014"/>
        <end position="1356"/>
    </location>
</feature>
<dbReference type="SUPFAM" id="SSF52540">
    <property type="entry name" value="P-loop containing nucleoside triphosphate hydrolases"/>
    <property type="match status" value="3"/>
</dbReference>
<dbReference type="Pfam" id="PF03028">
    <property type="entry name" value="Dynein_heavy"/>
    <property type="match status" value="1"/>
</dbReference>
<dbReference type="FunFam" id="1.10.8.720:FF:000004">
    <property type="entry name" value="Dynein heavy chain 5, axonemal"/>
    <property type="match status" value="1"/>
</dbReference>
<evidence type="ECO:0000259" key="20">
    <source>
        <dbReference type="Pfam" id="PF17852"/>
    </source>
</evidence>
<dbReference type="GO" id="GO:0031514">
    <property type="term" value="C:motile cilium"/>
    <property type="evidence" value="ECO:0007669"/>
    <property type="project" value="UniProtKB-ARBA"/>
</dbReference>
<dbReference type="Pfam" id="PF18199">
    <property type="entry name" value="Dynein_C"/>
    <property type="match status" value="1"/>
</dbReference>
<dbReference type="Pfam" id="PF12777">
    <property type="entry name" value="MT"/>
    <property type="match status" value="1"/>
</dbReference>
<dbReference type="GO" id="GO:0007018">
    <property type="term" value="P:microtubule-based movement"/>
    <property type="evidence" value="ECO:0007669"/>
    <property type="project" value="InterPro"/>
</dbReference>
<protein>
    <recommendedName>
        <fullName evidence="26">Dynein heavy chain</fullName>
    </recommendedName>
</protein>
<dbReference type="FunFam" id="3.40.50.300:FF:001810">
    <property type="entry name" value="Cytoplasmic dynein 2 heavy chain 1"/>
    <property type="match status" value="1"/>
</dbReference>
<dbReference type="Gene3D" id="3.10.490.20">
    <property type="match status" value="1"/>
</dbReference>
<dbReference type="PANTHER" id="PTHR46961">
    <property type="entry name" value="DYNEIN HEAVY CHAIN 1, AXONEMAL-LIKE PROTEIN"/>
    <property type="match status" value="1"/>
</dbReference>
<keyword evidence="12" id="KW-0206">Cytoskeleton</keyword>
<dbReference type="InterPro" id="IPR042219">
    <property type="entry name" value="AAA_lid_11_sf"/>
</dbReference>
<evidence type="ECO:0000256" key="10">
    <source>
        <dbReference type="ARBA" id="ARBA00023069"/>
    </source>
</evidence>
<evidence type="ECO:0000256" key="9">
    <source>
        <dbReference type="ARBA" id="ARBA00023054"/>
    </source>
</evidence>
<feature type="domain" description="Dynein heavy chain hydrolytic ATP-binding dynein motor region" evidence="16">
    <location>
        <begin position="2"/>
        <end position="76"/>
    </location>
</feature>
<dbReference type="InterPro" id="IPR041589">
    <property type="entry name" value="DNAH3_AAA_lid_1"/>
</dbReference>
<feature type="domain" description="Dynein heavy chain C-terminal" evidence="23">
    <location>
        <begin position="2136"/>
        <end position="2462"/>
    </location>
</feature>
<evidence type="ECO:0000259" key="17">
    <source>
        <dbReference type="Pfam" id="PF12777"/>
    </source>
</evidence>
<evidence type="ECO:0000259" key="18">
    <source>
        <dbReference type="Pfam" id="PF12780"/>
    </source>
</evidence>
<evidence type="ECO:0000256" key="1">
    <source>
        <dbReference type="ARBA" id="ARBA00004430"/>
    </source>
</evidence>
<evidence type="ECO:0000256" key="3">
    <source>
        <dbReference type="ARBA" id="ARBA00022490"/>
    </source>
</evidence>
<dbReference type="InterPro" id="IPR004273">
    <property type="entry name" value="Dynein_heavy_D6_P-loop"/>
</dbReference>
<gene>
    <name evidence="24" type="ORF">OXD698_LOCUS4447</name>
</gene>
<dbReference type="FunFam" id="3.40.50.300:FF:001221">
    <property type="entry name" value="Axonemal dynein heavy chain 8"/>
    <property type="match status" value="1"/>
</dbReference>
<keyword evidence="10" id="KW-0969">Cilium</keyword>
<evidence type="ECO:0000256" key="8">
    <source>
        <dbReference type="ARBA" id="ARBA00023017"/>
    </source>
</evidence>
<evidence type="ECO:0000256" key="11">
    <source>
        <dbReference type="ARBA" id="ARBA00023175"/>
    </source>
</evidence>
<keyword evidence="9 14" id="KW-0175">Coiled coil</keyword>
<comment type="caution">
    <text evidence="24">The sequence shown here is derived from an EMBL/GenBank/DDBJ whole genome shotgun (WGS) entry which is preliminary data.</text>
</comment>
<dbReference type="InterPro" id="IPR024317">
    <property type="entry name" value="Dynein_heavy_chain_D4_dom"/>
</dbReference>
<dbReference type="FunFam" id="1.10.8.1220:FF:000001">
    <property type="entry name" value="Dynein axonemal heavy chain 5"/>
    <property type="match status" value="1"/>
</dbReference>
<dbReference type="Pfam" id="PF12775">
    <property type="entry name" value="AAA_7"/>
    <property type="match status" value="1"/>
</dbReference>
<dbReference type="Pfam" id="PF17852">
    <property type="entry name" value="Dynein_AAA_lid"/>
    <property type="match status" value="1"/>
</dbReference>
<evidence type="ECO:0000259" key="16">
    <source>
        <dbReference type="Pfam" id="PF12774"/>
    </source>
</evidence>
<keyword evidence="4" id="KW-0493">Microtubule</keyword>
<dbReference type="GO" id="GO:0051959">
    <property type="term" value="F:dynein light intermediate chain binding"/>
    <property type="evidence" value="ECO:0007669"/>
    <property type="project" value="InterPro"/>
</dbReference>
<dbReference type="InterPro" id="IPR035706">
    <property type="entry name" value="AAA_9"/>
</dbReference>
<evidence type="ECO:0000256" key="7">
    <source>
        <dbReference type="ARBA" id="ARBA00022840"/>
    </source>
</evidence>
<dbReference type="Gene3D" id="1.10.8.1220">
    <property type="match status" value="1"/>
</dbReference>
<dbReference type="InterPro" id="IPR024743">
    <property type="entry name" value="Dynein_HC_stalk"/>
</dbReference>
<keyword evidence="5" id="KW-0677">Repeat</keyword>
<keyword evidence="6" id="KW-0547">Nucleotide-binding</keyword>
<keyword evidence="3" id="KW-0963">Cytoplasm</keyword>
<dbReference type="FunFam" id="1.20.1270.280:FF:000002">
    <property type="entry name" value="Dynein heavy chain 5, axonemal"/>
    <property type="match status" value="1"/>
</dbReference>
<dbReference type="InterPro" id="IPR041228">
    <property type="entry name" value="Dynein_C"/>
</dbReference>
<evidence type="ECO:0000259" key="15">
    <source>
        <dbReference type="Pfam" id="PF03028"/>
    </source>
</evidence>
<dbReference type="Gene3D" id="6.10.140.1060">
    <property type="match status" value="1"/>
</dbReference>
<feature type="domain" description="Dynein heavy chain AAA module D4" evidence="18">
    <location>
        <begin position="737"/>
        <end position="998"/>
    </location>
</feature>
<reference evidence="24" key="1">
    <citation type="submission" date="2021-02" db="EMBL/GenBank/DDBJ databases">
        <authorList>
            <person name="Nowell W R."/>
        </authorList>
    </citation>
    <scope>NUCLEOTIDE SEQUENCE</scope>
</reference>
<evidence type="ECO:0000259" key="23">
    <source>
        <dbReference type="Pfam" id="PF18199"/>
    </source>
</evidence>
<evidence type="ECO:0000313" key="25">
    <source>
        <dbReference type="Proteomes" id="UP000663844"/>
    </source>
</evidence>
<evidence type="ECO:0000256" key="2">
    <source>
        <dbReference type="ARBA" id="ARBA00008887"/>
    </source>
</evidence>
<feature type="coiled-coil region" evidence="14">
    <location>
        <begin position="1045"/>
        <end position="1116"/>
    </location>
</feature>
<dbReference type="InterPro" id="IPR035699">
    <property type="entry name" value="AAA_6"/>
</dbReference>
<dbReference type="Proteomes" id="UP000663844">
    <property type="component" value="Unassembled WGS sequence"/>
</dbReference>
<feature type="domain" description="Dynein heavy chain AAA lid" evidence="22">
    <location>
        <begin position="1991"/>
        <end position="2130"/>
    </location>
</feature>
<dbReference type="GO" id="GO:0005524">
    <property type="term" value="F:ATP binding"/>
    <property type="evidence" value="ECO:0007669"/>
    <property type="project" value="UniProtKB-KW"/>
</dbReference>
<feature type="coiled-coil region" evidence="14">
    <location>
        <begin position="1241"/>
        <end position="1275"/>
    </location>
</feature>
<dbReference type="InterPro" id="IPR027417">
    <property type="entry name" value="P-loop_NTPase"/>
</dbReference>
<evidence type="ECO:0000256" key="5">
    <source>
        <dbReference type="ARBA" id="ARBA00022737"/>
    </source>
</evidence>
<dbReference type="Pfam" id="PF12774">
    <property type="entry name" value="AAA_6"/>
    <property type="match status" value="1"/>
</dbReference>
<feature type="domain" description="Dynein heavy chain region D6 P-loop" evidence="15">
    <location>
        <begin position="1852"/>
        <end position="1960"/>
    </location>
</feature>
<sequence>IDEDEQLFLSLLEDLFPGIKLDKEKYDDLQKAIKKKVDEEGLINYNDWNLKIIQLYETQRVRHGIMILGPSGAGKTKACQVLMGALTNLGTHTRDYRMNPKSITASQMFGILDVATNDWTDGIFSTLWRRTLKAYEISTKSGIQESWWIILDGPVDAIWIENLNSVLDDNKLLTLANGDRIPMAPNVKLIFEVHNIDNASPATVSRCGMIFMSSTVLPWRPICQAWINKQIKTIGIYIFEILEKHFDELYKLLITKCLPKMKVYECNYIKQIIDLLDGLLNKDIEYTKVYLERLTIFSLMWSMGALLELNDRTKLEQYFINRGDCDIPKNIIQGDSLFDYLVNDDGQWEHWSTRVEPWEYPKNEKIEFASILVPNIDNVRITYLINILSKQEKAVLLIGEPGTAKTVIITSYLKHYDSEQHLTRNINFSSITTSNFIQKTIENFVDKRVANTFGPSFGRKMTIFIDDINMPIINSWGDQEANEILRQLIEQKGFYSLIKPGDFLSIIDLQFLAAMCHPGGGRNDISERLKRHFFILNCTLPSNNAVDHIFSSIAKYFCNERNFSNDIINIVEKSISATRILWQTIKGKFLPTPAKFHYIFNLRDLSRIWEGILQIDSEQCQNDIEQYLQLWKHECTRVLADRLILNTEKEWFRKEQFKIAKQTFGDVYKIPIQEESEVYYANFLREELEVTDEMGDDIDLADLVPKVYEPISSWDTLRTKLLTSMNKMNEEIRGSNMDLVFFKDAMIHLLRISRVINMPKGHLLLVGVGGSGKQSLTKLASYIAGYKYFQISVSRTYTLNNFMDDLRNIYRSAGRLGQGIVFIFTDNDIKDDQFLEYLNNVLSSGEVSGLITREEMDETLSELSVKMKKEYPKRLLTNENLLNYYRERLRKNLHIVLCFSPDNRKFRERALKFPALVSGCTIDWFYRWPLDALIDVSNVYLNRFDILVTSNTIKKNLIEIMADIHDDVSRICENYYDKFRRRTYVTPKSFLSFINAFKLYYQKQREYFEKEKQKMKTGVQKLFEAAEQVQKITQELITKEKDMAIANMEAEKQVAEMEILRSAAEIKTKEVQESKETAEILVKQVNEEKAIAEEELSAAEIILKEAEEAVKQIKGNTISNLRKLAKPPEAIMIVLDMALILMKRRLDPIRIDNNLEEPFYASSKTEILRLLNFSGLLSTLLIIRELNDEIIELLAPYTEIKDLSEKARKAYKDLATLKTWTDKIQSYHAINKEVIPIKDKVQKAENSLRKASRKLARAERELERTEIGLNKCQHDFDLAMETKKASQTDYDALLKRRDDANTLISGLTGEKVRWNEQNKAFEQSIEKLIGNAILITAFLSYCGPFNQEFRQRMLNEWQKQIQQKLIPFSDNFNIIEQLNDEATIGEWNLQGLPNDDLSIQNGIIATSNYRYPLLIDPQLQGKSWIKNMERDNDLLITTFNSKLFRQQIEDSISFGRPLLIEDVDEELDPMLDNILEKSYLKIGLTQRVKVGDREVDINHTFRLYLTTKLANPNYSPEVCARVSIIDFTVTQRGLEDQLLSLVIANERTELERERVTLARETTKNKRMLKELEENLLVKLTSIEGSVLDDPSLVEVLNANKRIAIEVKEKVAIAEETKSKISTAREEYRPVAIRGSIIYFLMSEITLVNHMYQISLQQFLSLFHESMSKSNKIAAIQKRIQNINDYLTYRTWFYTTRGLYEEDRLMFTLLMALRIDLRRGKIRHDEFEVLIKGGASLDLNTCPSKPFRWLNDLSWLNLLELSRVKEFHDVIDRLQKNERAFKDWFDKESTDLSSLPETYENLNIFHRFLFARCISPDRTISEARNYIQDSLGIKYSEIPVLNLEFIWEESDFKTPLLGLLSSGADPTSNIQVLAKKKNIDLFIVSMGQGQEILARRYLQQTITLGGWLLLQNAHLGLDYLEEFYETLIATEIFEPSFRVWLTTETHPQFPIQILQSSIKFTNEPPQGVRAGLKRTYGLITQDKLEYIEIIYWCPLLYAISFLHSIVQERRKFGPLGWNIPYEFNQTDWEASVQYIQNHLDDMNPKTGISWKALRYMISEIQYGGRITDDRDRRLMITYAKKWFSDSLLSSNFKFYDNYSIPKVKRLDEYIDYIDKLPLIDPPQIFGLHPNANITYSTNRAKSMLEKIVNIQPKEATSNISGGETRDKIVHNIASDMLAKLPENFIQHEVREKLRNMGILNPMIIFLRQEIYQIDRVIRTVRNSLNNLQLAIDGIIILNDSLRQILDSIYDGRVPIDWAKYSWESSTLGFWFSELLDRYIQYNNWLNYGRPKCFWMTGFFNPNGFLTAMRQEVTRMHKGWSLDTVTIDNQVLRLYKDDIHEAPTEGVYVYGLYLEGAGWDRKNSRLHESHNKIVYVQMPVIHIFAINPSTTNPQQGAIPNKKLQLNQISFRQKRNDQISIAPYIYMCPVYKKPMRTDLHFITMLKLPSNDISEHWILRGVALLCDIK</sequence>
<dbReference type="InterPro" id="IPR041658">
    <property type="entry name" value="AAA_lid_11"/>
</dbReference>
<dbReference type="Gene3D" id="3.40.50.300">
    <property type="entry name" value="P-loop containing nucleotide triphosphate hydrolases"/>
    <property type="match status" value="4"/>
</dbReference>
<dbReference type="InterPro" id="IPR041466">
    <property type="entry name" value="Dynein_AAA5_ext"/>
</dbReference>
<dbReference type="GO" id="GO:0005874">
    <property type="term" value="C:microtubule"/>
    <property type="evidence" value="ECO:0007669"/>
    <property type="project" value="UniProtKB-KW"/>
</dbReference>
<feature type="domain" description="Dynein heavy chain AAA 5 extension" evidence="20">
    <location>
        <begin position="240"/>
        <end position="352"/>
    </location>
</feature>
<dbReference type="GO" id="GO:0005930">
    <property type="term" value="C:axoneme"/>
    <property type="evidence" value="ECO:0007669"/>
    <property type="project" value="UniProtKB-SubCell"/>
</dbReference>
<dbReference type="FunFam" id="3.40.50.300:FF:000320">
    <property type="entry name" value="Dynein, axonemal, heavy chain 5"/>
    <property type="match status" value="1"/>
</dbReference>
<comment type="similarity">
    <text evidence="2">Belongs to the dynein heavy chain family.</text>
</comment>
<name>A0A818KH16_9BILA</name>
<dbReference type="Gene3D" id="1.10.472.130">
    <property type="match status" value="1"/>
</dbReference>
<feature type="domain" description="Dynein heavy chain 3 AAA+ lid" evidence="21">
    <location>
        <begin position="577"/>
        <end position="667"/>
    </location>
</feature>
<dbReference type="FunFam" id="3.40.50.300:FF:001080">
    <property type="entry name" value="Dynein, axonemal, heavy chain 5"/>
    <property type="match status" value="1"/>
</dbReference>
<dbReference type="InterPro" id="IPR026983">
    <property type="entry name" value="DHC"/>
</dbReference>
<evidence type="ECO:0008006" key="26">
    <source>
        <dbReference type="Google" id="ProtNLM"/>
    </source>
</evidence>
<feature type="domain" description="Dynein heavy chain ATP-binding dynein motor region" evidence="19">
    <location>
        <begin position="1386"/>
        <end position="1606"/>
    </location>
</feature>
<feature type="non-terminal residue" evidence="24">
    <location>
        <position position="1"/>
    </location>
</feature>
<evidence type="ECO:0000256" key="12">
    <source>
        <dbReference type="ARBA" id="ARBA00023212"/>
    </source>
</evidence>
<keyword evidence="8" id="KW-0243">Dynein</keyword>
<dbReference type="Gene3D" id="1.20.920.20">
    <property type="match status" value="1"/>
</dbReference>
<dbReference type="Pfam" id="PF12781">
    <property type="entry name" value="AAA_9"/>
    <property type="match status" value="1"/>
</dbReference>
<dbReference type="GO" id="GO:0030286">
    <property type="term" value="C:dynein complex"/>
    <property type="evidence" value="ECO:0007669"/>
    <property type="project" value="UniProtKB-KW"/>
</dbReference>
<dbReference type="Gene3D" id="1.20.920.30">
    <property type="match status" value="1"/>
</dbReference>
<evidence type="ECO:0000259" key="22">
    <source>
        <dbReference type="Pfam" id="PF18198"/>
    </source>
</evidence>
<dbReference type="Pfam" id="PF12780">
    <property type="entry name" value="AAA_8"/>
    <property type="match status" value="1"/>
</dbReference>
<evidence type="ECO:0000259" key="19">
    <source>
        <dbReference type="Pfam" id="PF12781"/>
    </source>
</evidence>
<evidence type="ECO:0000256" key="6">
    <source>
        <dbReference type="ARBA" id="ARBA00022741"/>
    </source>
</evidence>